<evidence type="ECO:0000313" key="1">
    <source>
        <dbReference type="EMBL" id="KAL2048579.1"/>
    </source>
</evidence>
<gene>
    <name evidence="1" type="ORF">N7G274_000491</name>
</gene>
<sequence>MGRTLSVAFRRRLIDEIEIKSNACRSRLDKLGEPRPTFDEQQRYLLRISQSFQSLVKASVDGTYNDPFFNNAESETGYQKRIRAVTQNLNLDFAEDLARRGHRRETTGSKDKTRLSGGVVPVTRDEFLDHIQRLMWRTRGRDL</sequence>
<comment type="caution">
    <text evidence="1">The sequence shown here is derived from an EMBL/GenBank/DDBJ whole genome shotgun (WGS) entry which is preliminary data.</text>
</comment>
<protein>
    <submittedName>
        <fullName evidence="1">Uncharacterized protein</fullName>
    </submittedName>
</protein>
<reference evidence="1 2" key="1">
    <citation type="submission" date="2024-09" db="EMBL/GenBank/DDBJ databases">
        <title>Rethinking Asexuality: The Enigmatic Case of Functional Sexual Genes in Lepraria (Stereocaulaceae).</title>
        <authorList>
            <person name="Doellman M."/>
            <person name="Sun Y."/>
            <person name="Barcenas-Pena A."/>
            <person name="Lumbsch H.T."/>
            <person name="Grewe F."/>
        </authorList>
    </citation>
    <scope>NUCLEOTIDE SEQUENCE [LARGE SCALE GENOMIC DNA]</scope>
    <source>
        <strain evidence="1 2">Mercado 3170</strain>
    </source>
</reference>
<name>A0ABR4ASR2_9LECA</name>
<dbReference type="Proteomes" id="UP001590950">
    <property type="component" value="Unassembled WGS sequence"/>
</dbReference>
<accession>A0ABR4ASR2</accession>
<dbReference type="EMBL" id="JBEFKJ010000001">
    <property type="protein sequence ID" value="KAL2048579.1"/>
    <property type="molecule type" value="Genomic_DNA"/>
</dbReference>
<keyword evidence="2" id="KW-1185">Reference proteome</keyword>
<proteinExistence type="predicted"/>
<evidence type="ECO:0000313" key="2">
    <source>
        <dbReference type="Proteomes" id="UP001590950"/>
    </source>
</evidence>
<organism evidence="1 2">
    <name type="scientific">Stereocaulon virgatum</name>
    <dbReference type="NCBI Taxonomy" id="373712"/>
    <lineage>
        <taxon>Eukaryota</taxon>
        <taxon>Fungi</taxon>
        <taxon>Dikarya</taxon>
        <taxon>Ascomycota</taxon>
        <taxon>Pezizomycotina</taxon>
        <taxon>Lecanoromycetes</taxon>
        <taxon>OSLEUM clade</taxon>
        <taxon>Lecanoromycetidae</taxon>
        <taxon>Lecanorales</taxon>
        <taxon>Lecanorineae</taxon>
        <taxon>Stereocaulaceae</taxon>
        <taxon>Stereocaulon</taxon>
    </lineage>
</organism>